<accession>I7MAW2</accession>
<feature type="coiled-coil region" evidence="7">
    <location>
        <begin position="869"/>
        <end position="896"/>
    </location>
</feature>
<evidence type="ECO:0000256" key="2">
    <source>
        <dbReference type="ARBA" id="ARBA00022737"/>
    </source>
</evidence>
<feature type="domain" description="PLD phosphodiesterase" evidence="9">
    <location>
        <begin position="1054"/>
        <end position="1081"/>
    </location>
</feature>
<evidence type="ECO:0000256" key="7">
    <source>
        <dbReference type="SAM" id="Coils"/>
    </source>
</evidence>
<keyword evidence="3 6" id="KW-0378">Hydrolase</keyword>
<dbReference type="KEGG" id="tet:TTHERM_00327420"/>
<keyword evidence="7" id="KW-0175">Coiled coil</keyword>
<dbReference type="PROSITE" id="PS50035">
    <property type="entry name" value="PLD"/>
    <property type="match status" value="2"/>
</dbReference>
<dbReference type="InParanoid" id="I7MAW2"/>
<dbReference type="PANTHER" id="PTHR18896:SF76">
    <property type="entry name" value="PHOSPHOLIPASE"/>
    <property type="match status" value="1"/>
</dbReference>
<dbReference type="GO" id="GO:0035556">
    <property type="term" value="P:intracellular signal transduction"/>
    <property type="evidence" value="ECO:0007669"/>
    <property type="project" value="InterPro"/>
</dbReference>
<dbReference type="FunFam" id="3.30.870.10:FF:000011">
    <property type="entry name" value="Phospholipase"/>
    <property type="match status" value="1"/>
</dbReference>
<dbReference type="GO" id="GO:0005886">
    <property type="term" value="C:plasma membrane"/>
    <property type="evidence" value="ECO:0007669"/>
    <property type="project" value="TreeGrafter"/>
</dbReference>
<dbReference type="GO" id="GO:0004630">
    <property type="term" value="F:phospholipase D activity"/>
    <property type="evidence" value="ECO:0007669"/>
    <property type="project" value="UniProtKB-UniRule"/>
</dbReference>
<gene>
    <name evidence="10" type="ORF">TTHERM_00327420</name>
</gene>
<evidence type="ECO:0000256" key="8">
    <source>
        <dbReference type="SAM" id="MobiDB-lite"/>
    </source>
</evidence>
<dbReference type="PANTHER" id="PTHR18896">
    <property type="entry name" value="PHOSPHOLIPASE D"/>
    <property type="match status" value="1"/>
</dbReference>
<dbReference type="OrthoDB" id="419078at2759"/>
<evidence type="ECO:0000256" key="1">
    <source>
        <dbReference type="ARBA" id="ARBA00000798"/>
    </source>
</evidence>
<evidence type="ECO:0000259" key="9">
    <source>
        <dbReference type="PROSITE" id="PS50035"/>
    </source>
</evidence>
<dbReference type="RefSeq" id="XP_001026505.2">
    <property type="nucleotide sequence ID" value="XM_001026505.2"/>
</dbReference>
<keyword evidence="11" id="KW-1185">Reference proteome</keyword>
<dbReference type="SMART" id="SM00155">
    <property type="entry name" value="PLDc"/>
    <property type="match status" value="2"/>
</dbReference>
<dbReference type="CDD" id="cd09141">
    <property type="entry name" value="PLDc_vPLD1_2_yPLD_like_2"/>
    <property type="match status" value="1"/>
</dbReference>
<keyword evidence="4 6" id="KW-0442">Lipid degradation</keyword>
<dbReference type="GeneID" id="7828614"/>
<evidence type="ECO:0000256" key="4">
    <source>
        <dbReference type="ARBA" id="ARBA00022963"/>
    </source>
</evidence>
<feature type="region of interest" description="Disordered" evidence="8">
    <location>
        <begin position="813"/>
        <end position="835"/>
    </location>
</feature>
<dbReference type="GO" id="GO:0009395">
    <property type="term" value="P:phospholipid catabolic process"/>
    <property type="evidence" value="ECO:0007669"/>
    <property type="project" value="TreeGrafter"/>
</dbReference>
<dbReference type="InterPro" id="IPR001736">
    <property type="entry name" value="PLipase_D/transphosphatidylase"/>
</dbReference>
<comment type="catalytic activity">
    <reaction evidence="1 6">
        <text>a 1,2-diacyl-sn-glycero-3-phosphocholine + H2O = a 1,2-diacyl-sn-glycero-3-phosphate + choline + H(+)</text>
        <dbReference type="Rhea" id="RHEA:14445"/>
        <dbReference type="ChEBI" id="CHEBI:15354"/>
        <dbReference type="ChEBI" id="CHEBI:15377"/>
        <dbReference type="ChEBI" id="CHEBI:15378"/>
        <dbReference type="ChEBI" id="CHEBI:57643"/>
        <dbReference type="ChEBI" id="CHEBI:58608"/>
        <dbReference type="EC" id="3.1.4.4"/>
    </reaction>
</comment>
<dbReference type="EMBL" id="GG662299">
    <property type="protein sequence ID" value="EAS06260.2"/>
    <property type="molecule type" value="Genomic_DNA"/>
</dbReference>
<evidence type="ECO:0000256" key="5">
    <source>
        <dbReference type="ARBA" id="ARBA00023098"/>
    </source>
</evidence>
<dbReference type="Pfam" id="PF00614">
    <property type="entry name" value="PLDc"/>
    <property type="match status" value="1"/>
</dbReference>
<dbReference type="InterPro" id="IPR015679">
    <property type="entry name" value="PLipase_D_fam"/>
</dbReference>
<keyword evidence="5" id="KW-0443">Lipid metabolism</keyword>
<evidence type="ECO:0000256" key="3">
    <source>
        <dbReference type="ARBA" id="ARBA00022801"/>
    </source>
</evidence>
<dbReference type="CDD" id="cd09138">
    <property type="entry name" value="PLDc_vPLD1_2_yPLD_like_1"/>
    <property type="match status" value="1"/>
</dbReference>
<protein>
    <recommendedName>
        <fullName evidence="6">Phospholipase</fullName>
        <ecNumber evidence="6">3.1.4.4</ecNumber>
    </recommendedName>
</protein>
<dbReference type="Pfam" id="PF13091">
    <property type="entry name" value="PLDc_2"/>
    <property type="match status" value="1"/>
</dbReference>
<dbReference type="AlphaFoldDB" id="I7MAW2"/>
<dbReference type="PIRSF" id="PIRSF009376">
    <property type="entry name" value="Phospholipase_D_euk"/>
    <property type="match status" value="1"/>
</dbReference>
<evidence type="ECO:0000313" key="10">
    <source>
        <dbReference type="EMBL" id="EAS06260.2"/>
    </source>
</evidence>
<dbReference type="Gene3D" id="3.30.870.10">
    <property type="entry name" value="Endonuclease Chain A"/>
    <property type="match status" value="2"/>
</dbReference>
<dbReference type="GO" id="GO:0006654">
    <property type="term" value="P:phosphatidic acid biosynthetic process"/>
    <property type="evidence" value="ECO:0007669"/>
    <property type="project" value="InterPro"/>
</dbReference>
<feature type="domain" description="PLD phosphodiesterase" evidence="9">
    <location>
        <begin position="569"/>
        <end position="596"/>
    </location>
</feature>
<reference evidence="11" key="1">
    <citation type="journal article" date="2006" name="PLoS Biol.">
        <title>Macronuclear genome sequence of the ciliate Tetrahymena thermophila, a model eukaryote.</title>
        <authorList>
            <person name="Eisen J.A."/>
            <person name="Coyne R.S."/>
            <person name="Wu M."/>
            <person name="Wu D."/>
            <person name="Thiagarajan M."/>
            <person name="Wortman J.R."/>
            <person name="Badger J.H."/>
            <person name="Ren Q."/>
            <person name="Amedeo P."/>
            <person name="Jones K.M."/>
            <person name="Tallon L.J."/>
            <person name="Delcher A.L."/>
            <person name="Salzberg S.L."/>
            <person name="Silva J.C."/>
            <person name="Haas B.J."/>
            <person name="Majoros W.H."/>
            <person name="Farzad M."/>
            <person name="Carlton J.M."/>
            <person name="Smith R.K. Jr."/>
            <person name="Garg J."/>
            <person name="Pearlman R.E."/>
            <person name="Karrer K.M."/>
            <person name="Sun L."/>
            <person name="Manning G."/>
            <person name="Elde N.C."/>
            <person name="Turkewitz A.P."/>
            <person name="Asai D.J."/>
            <person name="Wilkes D.E."/>
            <person name="Wang Y."/>
            <person name="Cai H."/>
            <person name="Collins K."/>
            <person name="Stewart B.A."/>
            <person name="Lee S.R."/>
            <person name="Wilamowska K."/>
            <person name="Weinberg Z."/>
            <person name="Ruzzo W.L."/>
            <person name="Wloga D."/>
            <person name="Gaertig J."/>
            <person name="Frankel J."/>
            <person name="Tsao C.-C."/>
            <person name="Gorovsky M.A."/>
            <person name="Keeling P.J."/>
            <person name="Waller R.F."/>
            <person name="Patron N.J."/>
            <person name="Cherry J.M."/>
            <person name="Stover N.A."/>
            <person name="Krieger C.J."/>
            <person name="del Toro C."/>
            <person name="Ryder H.F."/>
            <person name="Williamson S.C."/>
            <person name="Barbeau R.A."/>
            <person name="Hamilton E.P."/>
            <person name="Orias E."/>
        </authorList>
    </citation>
    <scope>NUCLEOTIDE SEQUENCE [LARGE SCALE GENOMIC DNA]</scope>
    <source>
        <strain evidence="11">SB210</strain>
    </source>
</reference>
<feature type="compositionally biased region" description="Polar residues" evidence="8">
    <location>
        <begin position="813"/>
        <end position="828"/>
    </location>
</feature>
<dbReference type="Proteomes" id="UP000009168">
    <property type="component" value="Unassembled WGS sequence"/>
</dbReference>
<dbReference type="SUPFAM" id="SSF56024">
    <property type="entry name" value="Phospholipase D/nuclease"/>
    <property type="match status" value="2"/>
</dbReference>
<dbReference type="InterPro" id="IPR025202">
    <property type="entry name" value="PLD-like_dom"/>
</dbReference>
<dbReference type="InterPro" id="IPR016555">
    <property type="entry name" value="PLipase_D_euk"/>
</dbReference>
<evidence type="ECO:0000256" key="6">
    <source>
        <dbReference type="PIRNR" id="PIRNR009376"/>
    </source>
</evidence>
<name>I7MAW2_TETTS</name>
<dbReference type="STRING" id="312017.I7MAW2"/>
<dbReference type="EC" id="3.1.4.4" evidence="6"/>
<sequence>MKQNYEQTCQNQQYELAQNDQEEEKFDNKLDIQSQNNFQQMKNNKDLKQQMMYTLLQSPIRPPHYHDQNNQIQQFDLNQPMQSGFKLNQIQDLQTSFIDNQEEMKIEHFRFVVSKNEKGEEFNQDDEQDDLQSKQGLFHHNNILEDLDLLENKNDPNYKKLMIKGLDYVNFQHYFEYIDLNNINTEKLQKKYNLKDINYLYLLQIKYANIKWKIRRTLEQIIQFEIQYVKFMNEMELEDFDDQVYLTLAETLDQEVRENNPNKVLKYIEECLKIIVNQFQYEQAGIDPLIKHKNLNDISRKQSTLINEFKNYLRSFLEFSDIFEEGKQKYKEVYVYKKAGGRYKQSFCQKLNCKNLFGCYDKRYFLISQEGVMYAKGLIHPESTLSEVILFDYNFKVEYGKKQTGQEFGVHFIAHSRTLSIQALNVFDYLDILYAIKEAYDNSIYGGVHRFNSFAPPRSKCFAKWYIDGQNYFQDVFDAIESAQQEIFITDWWLSPELYLKRPAHKFPDSRIDQLFQRKANEGVQIFIIVYQEPEMALNIESKYTQSKLQSLHPTNINVVRHPKFLIPFMWSHHEKIVVVDQEVGFLGGLDLCYGRWDTQLHPMVDEQQLFPGIDYCNSRIRDFQNVQDFEKSDLDRQTEHRMPWHDVALRIIGLPVKDLAKHFIQYWNFSQIDIGNKGGLRGCLIPQEREGQKNMFKPYIKEFNQKLKGIKNKFQGYIKEKITKIKPEIQNYLNDHNISFEFINNLDDFYKKSNQSQEKNMKTSFEIMLLNEDKKPRDEIIQLLQQLKQIKDDNLYDEFEDQSNYSLKSVPSLYEQQNDSQKSNNSFVEREKNRRQSAISSVNVSKIETATRFSFYKSMFDRTLDGNLSKIQNQIQNTKSRLKLQAKKYKQLEKDQNTQQCQILRSASNWSLGLSTKDTEASIQIAYLTLINESKHFIYIENQFFMSSHAGAPLRNQISVALVQRIKKAAQNQENFLVIVILPLLPGFEGEIDSPNSNVMKIQLHWEYQTICRGGTSILEDLANDPNIPDPSKYIKFFGLRTHSVINNKPVTEMVYVHSKMMIIDDQIAIIGSANINDRSLKGNRDSEIAAIIEDNDQITSKMDGQPYMASKFAHTLRCELFKEHFSIENTIDPLNPQLIAQIDSQALQNTLLYREIFRCYPDDELKESSKLEEFKSKAMTNYYPLKAHYFKGNVVQWPKKFLENENMKFSLNMKEYYCPDINFT</sequence>
<organism evidence="10 11">
    <name type="scientific">Tetrahymena thermophila (strain SB210)</name>
    <dbReference type="NCBI Taxonomy" id="312017"/>
    <lineage>
        <taxon>Eukaryota</taxon>
        <taxon>Sar</taxon>
        <taxon>Alveolata</taxon>
        <taxon>Ciliophora</taxon>
        <taxon>Intramacronucleata</taxon>
        <taxon>Oligohymenophorea</taxon>
        <taxon>Hymenostomatida</taxon>
        <taxon>Tetrahymenina</taxon>
        <taxon>Tetrahymenidae</taxon>
        <taxon>Tetrahymena</taxon>
    </lineage>
</organism>
<evidence type="ECO:0000313" key="11">
    <source>
        <dbReference type="Proteomes" id="UP000009168"/>
    </source>
</evidence>
<proteinExistence type="inferred from homology"/>
<dbReference type="eggNOG" id="KOG1329">
    <property type="taxonomic scope" value="Eukaryota"/>
</dbReference>
<comment type="similarity">
    <text evidence="6">Belongs to the phospholipase D family.</text>
</comment>
<keyword evidence="2" id="KW-0677">Repeat</keyword>